<evidence type="ECO:0000259" key="1">
    <source>
        <dbReference type="Pfam" id="PF09358"/>
    </source>
</evidence>
<dbReference type="AlphaFoldDB" id="Q570K3"/>
<organism evidence="2">
    <name type="scientific">Arabidopsis thaliana</name>
    <name type="common">Mouse-ear cress</name>
    <dbReference type="NCBI Taxonomy" id="3702"/>
    <lineage>
        <taxon>Eukaryota</taxon>
        <taxon>Viridiplantae</taxon>
        <taxon>Streptophyta</taxon>
        <taxon>Embryophyta</taxon>
        <taxon>Tracheophyta</taxon>
        <taxon>Spermatophyta</taxon>
        <taxon>Magnoliopsida</taxon>
        <taxon>eudicotyledons</taxon>
        <taxon>Gunneridae</taxon>
        <taxon>Pentapetalae</taxon>
        <taxon>rosids</taxon>
        <taxon>malvids</taxon>
        <taxon>Brassicales</taxon>
        <taxon>Brassicaceae</taxon>
        <taxon>Camelineae</taxon>
        <taxon>Arabidopsis</taxon>
    </lineage>
</organism>
<dbReference type="TAIR" id="AT2G30110"/>
<proteinExistence type="evidence at transcript level"/>
<dbReference type="EMBL" id="AK220705">
    <property type="protein sequence ID" value="BAD93807.1"/>
    <property type="molecule type" value="mRNA"/>
</dbReference>
<name>Q570K3_ARATH</name>
<reference evidence="2" key="1">
    <citation type="submission" date="2005-03" db="EMBL/GenBank/DDBJ databases">
        <title>Large-scale analysis of RIKEN Arabidopsis full-length (RAFL) cDNAs.</title>
        <authorList>
            <person name="Totoki Y."/>
            <person name="Seki M."/>
            <person name="Ishida J."/>
            <person name="Nakajima M."/>
            <person name="Enju A."/>
            <person name="Kamiya A."/>
            <person name="Narusaka M."/>
            <person name="Shin-i T."/>
            <person name="Nakagawa M."/>
            <person name="Sakamoto N."/>
            <person name="Oishi K."/>
            <person name="Kohara Y."/>
            <person name="Kobayashi M."/>
            <person name="Toyoda A."/>
            <person name="Sakaki Y."/>
            <person name="Sakurai T."/>
            <person name="Iida K."/>
            <person name="Akiyama K."/>
            <person name="Satou M."/>
            <person name="Toyoda T."/>
            <person name="Konagaya A."/>
            <person name="Carninci P."/>
            <person name="Kawai J."/>
            <person name="Hayashizaki Y."/>
            <person name="Shinozaki K."/>
        </authorList>
    </citation>
    <scope>NUCLEOTIDE SEQUENCE</scope>
</reference>
<feature type="domain" description="Ubiquitin-activating enzyme E1 C-terminal" evidence="1">
    <location>
        <begin position="1"/>
        <end position="43"/>
    </location>
</feature>
<dbReference type="ExpressionAtlas" id="Q570K3">
    <property type="expression patterns" value="baseline and differential"/>
</dbReference>
<evidence type="ECO:0000313" key="2">
    <source>
        <dbReference type="EMBL" id="BAD93807.1"/>
    </source>
</evidence>
<dbReference type="Gene3D" id="3.10.290.60">
    <property type="entry name" value="Ubiquitin-activating enzyme E1, UFD domain"/>
    <property type="match status" value="1"/>
</dbReference>
<accession>Q570K3</accession>
<dbReference type="Pfam" id="PF09358">
    <property type="entry name" value="E1_UFD"/>
    <property type="match status" value="1"/>
</dbReference>
<gene>
    <name evidence="2" type="ordered locus">At2g30110</name>
</gene>
<dbReference type="InterPro" id="IPR018965">
    <property type="entry name" value="Ub-activating_enz_E1_C"/>
</dbReference>
<protein>
    <submittedName>
        <fullName evidence="2">Putative ubiquitin activating enzyme</fullName>
    </submittedName>
</protein>
<sequence length="48" mass="5530">MDKKVVDLARDVAKVELPPYRNHLDVVVACEDEDDNDVDIPLVSIYFR</sequence>
<dbReference type="InterPro" id="IPR038252">
    <property type="entry name" value="UBA_E1_C_sf"/>
</dbReference>